<feature type="coiled-coil region" evidence="1">
    <location>
        <begin position="888"/>
        <end position="915"/>
    </location>
</feature>
<feature type="coiled-coil region" evidence="1">
    <location>
        <begin position="1022"/>
        <end position="1099"/>
    </location>
</feature>
<sequence>MLKKWKIIITNWINCYFNDVKKIDLQVNLETLVGIISHLRDNFSLDESKSSLLDAHTVQEFIIEKFPNFKFENGSTEPESEDEVYTAASLLLYFVCVNSKDVYIRSAMCKNLQMEDQEVILKFTKCLMACSNISLDNVCTAIKESCIQAIPGSSLEHFTVSQTPPALRSLHSEVRRLQASLDAERFDRNFLQEELSRTNMKLEKLVKDKENYKLEVLNLKAKISLCCGQKQESQILEPEKNNSAKLMKQLEETEQCLFNVQEQMDDLQHERDVYKSKLDETKRQYDILLNLNQQETIRANQLTEELENERQRAQSLEELVSELRQHNRLNGLDSSQLECDDNDISLHSPQNNTSICSEACANIIEVQLGEERAKIVVLESQIKELETKLANLSKTFENESIAFGVTVYQKDTEIKNLNRIINEEVEVKNSMKLHFDNEINKLSSDFDEMQKKLKESNETSKIVIATKMQEIQTLQEEKLSLLQSLNNEVTKLENVIKNLQVDIEAEKSSKNKLREEYETTIMILNDKALNRNNELFELQDKINKNGEMIENLQMQLKSEKELKDDISNKHNNDLMNLAMQRSALEKEIQIKCRELLDAHIQLKQYTDANEELKTELECVKNSYTKSQEECKVLKENKEKLLNDIKNRDTKIEKLEKDVDSLESGYGEMKTKLTCDLNESQATINTLKSQLHDEIKYKLGLQNRICELENIITERDNTNAEKELRLKEINENFVSEKSIFKEKLDKLTDDITEKKTVIKTLKGEIEQSRLKQALILEDLKEKLKSEEQEKITEREKNISICKENGDLQKVLEEKSTIIASLHEEINKITKLFEEKDTVIKQYEDSAAVNKKRFDELQHDFNIETSKLAVKLTDTEKSLKEIKYKSNCAIEKYELTIETLKIEKEYLNKIIEDEREALAVVESEKTLLLQKLSEETSRKSSIEKEYLKKCELFNNITSQYSEEVLKNKSEIAQISKVLKEMETDNNKKCADLKKLECDMSHVVTNHKAIILQKETEIYNLQCLVEELKLINTELQNQLKIETETKKQALDALQQENVQLQYTLEEDNISHEVIVKEKNSLIEDLEGNVQSLVQQLEVVKQNYDADTKEWEKMKFELEQLTNQKDKKIHDYIDIVKSLNEVNVERENAIGDISSQNNINLKIISEMNKEIVELKKACDQGSKDLKHTLATEKAVRDSLESEKINLLEENSILLQKTLDDQTAYRVLEAERDSLLNEKAIMIQELMEEQNVRRMVEEEKETISLQKKQVLEELDNLKNVKETIMQEKECLTQQLLDEGLNKKMLEQEKINMADNKAELDEKLATEILNRMHIEKQFKQLTVEKEILTEDVSKLKTMINALENEKSKLYQEVESFIVEKEESLAQIEHLKNNMMELTNAKNDLIQEKTDIIQEKVLLMKISNEMKQKLDDVTSEKDQINQRFEQISQKLSVATINSEEEMKNMTLEFKHLQSDYKHLKGAHDQIASALNSGFDAFIEIIRTKNLANLIEHKLKSKDLNLAEKFTSILDVAESLIEEMTITKKNENDLNEEIKTLKEATDEHKQKVLTLEEDIQNLLKGIGEYKIKIGQQSEILESKITEINRLQKDNDSLHNELTGVRIQLDEKVHSLKDKLIDNENLTDKLRETYECQIDNLNMMVTKLTNYLKDKTVELDGVRNERDKLQETIDKKNQAIKSFEEEIKTHKQIQEKLISEFESERQVLKNMVTVTESVMEDQKTSLNKVINVHVKTIDALEGEIVTLKESINVEKNNYLSKLNEKDHAFEAIFRDLDILRKEKENLENKLESEISGFQNQVTQLTAEKGSLYEEFEKCRKDIVCKDEENNELKIKLDGVEKERDSLNKDLDELKINNSLLQERIQSHNEILHKVTNLERDRSILQREKGELIKQVNEFNVKLEANIVIEEKYIELVNMKAELEQELKNKEIEINDMKSRLDSTMDENKRCSQTFDKEKQNLINKCNLLQEYHDKAKVELERKQKEIDILQNGIEMLRGERDNAILSINNKNLEIKEMNRKLTEEKDAKEHYLSEIKALNSDVGDLRQRLDDAKLDLEVVNVLRKENEELLQLVGQRETFAVTSREKSPHRHQVEMELRQLHNQVDNNSTDSHTSMDSYKTISDLEIILQDKNRTITSLQSDITYLKSLLAESENKLLDVSKDLELSKENCQQLSCQIKKIVYQKNEEIAELKKQVSKMSVTETRATQIIKLSARYQAMILKRVAEIKSNSILKELSNFGNSATSDNDIRRNLNAGTITMEVLENFLETTDKHLKRCSDKQIALQKERDRLSEVNRINESEVINMRKFLTELSVSVKTFNSMKELYSQKLSRVVALQRTVRREILNLDGHITDATMCKLERGYAAVMQDLSECAMNMERWVERCIGRTISSEKIKQAFTSELDRLSLSSSGYQNASLEVQLGELENSFQKLLEDVSSAKSGDGAKDVQSVTLMEVRAEYEDKLNRMKAKMKQLYQEQISIFKERQKDEISALEKELEETRNKLEESSRSYQEHIRSLTTELWNVGEKFLMKKDEAEWLRKTQRSGSLMSLQHVHSSGLVAHQEEPSRPSDCHSLRSLPVANNTKETRGVHMLDEEGEVFDNRWLKELQSTPLKEKVPNNGQRLSELKWRNSLCPPHLKSSYPAETQFVQALQEEDIKMGSMSLGGRGVRKEVGITAYKKPGPPTPSKQAGRLSATDSELRESLRVEAEPNASRKTSTPSRLRSLFRTNKNDTIESTPRSRRLSNIFRKK</sequence>
<feature type="coiled-coil region" evidence="1">
    <location>
        <begin position="2420"/>
        <end position="2526"/>
    </location>
</feature>
<gene>
    <name evidence="3" type="ORF">PIBRA_LOCUS5893</name>
</gene>
<feature type="coiled-coil region" evidence="1">
    <location>
        <begin position="1160"/>
        <end position="1443"/>
    </location>
</feature>
<keyword evidence="4" id="KW-1185">Reference proteome</keyword>
<dbReference type="Gene3D" id="1.20.5.1160">
    <property type="entry name" value="Vasodilator-stimulated phosphoprotein"/>
    <property type="match status" value="1"/>
</dbReference>
<evidence type="ECO:0000256" key="2">
    <source>
        <dbReference type="SAM" id="MobiDB-lite"/>
    </source>
</evidence>
<feature type="compositionally biased region" description="Basic and acidic residues" evidence="2">
    <location>
        <begin position="2703"/>
        <end position="2713"/>
    </location>
</feature>
<accession>A0A9P0XBW6</accession>
<feature type="coiled-coil region" evidence="1">
    <location>
        <begin position="549"/>
        <end position="671"/>
    </location>
</feature>
<evidence type="ECO:0000313" key="4">
    <source>
        <dbReference type="Proteomes" id="UP001152562"/>
    </source>
</evidence>
<feature type="coiled-coil region" evidence="1">
    <location>
        <begin position="250"/>
        <end position="326"/>
    </location>
</feature>
<comment type="caution">
    <text evidence="3">The sequence shown here is derived from an EMBL/GenBank/DDBJ whole genome shotgun (WGS) entry which is preliminary data.</text>
</comment>
<feature type="coiled-coil region" evidence="1">
    <location>
        <begin position="368"/>
        <end position="402"/>
    </location>
</feature>
<evidence type="ECO:0000313" key="3">
    <source>
        <dbReference type="EMBL" id="CAH4029109.1"/>
    </source>
</evidence>
<keyword evidence="1" id="KW-0175">Coiled coil</keyword>
<protein>
    <submittedName>
        <fullName evidence="3">Uncharacterized protein</fullName>
    </submittedName>
</protein>
<organism evidence="3 4">
    <name type="scientific">Pieris brassicae</name>
    <name type="common">White butterfly</name>
    <name type="synonym">Large white butterfly</name>
    <dbReference type="NCBI Taxonomy" id="7116"/>
    <lineage>
        <taxon>Eukaryota</taxon>
        <taxon>Metazoa</taxon>
        <taxon>Ecdysozoa</taxon>
        <taxon>Arthropoda</taxon>
        <taxon>Hexapoda</taxon>
        <taxon>Insecta</taxon>
        <taxon>Pterygota</taxon>
        <taxon>Neoptera</taxon>
        <taxon>Endopterygota</taxon>
        <taxon>Lepidoptera</taxon>
        <taxon>Glossata</taxon>
        <taxon>Ditrysia</taxon>
        <taxon>Papilionoidea</taxon>
        <taxon>Pieridae</taxon>
        <taxon>Pierinae</taxon>
        <taxon>Pieris</taxon>
    </lineage>
</organism>
<feature type="coiled-coil region" evidence="1">
    <location>
        <begin position="743"/>
        <end position="795"/>
    </location>
</feature>
<dbReference type="PANTHER" id="PTHR23159:SF31">
    <property type="entry name" value="CENTROSOME-ASSOCIATED PROTEIN CEP250 ISOFORM X1"/>
    <property type="match status" value="1"/>
</dbReference>
<feature type="coiled-coil region" evidence="1">
    <location>
        <begin position="1659"/>
        <end position="1707"/>
    </location>
</feature>
<name>A0A9P0XBW6_PIEBR</name>
<evidence type="ECO:0000256" key="1">
    <source>
        <dbReference type="SAM" id="Coils"/>
    </source>
</evidence>
<feature type="coiled-coil region" evidence="1">
    <location>
        <begin position="1525"/>
        <end position="1615"/>
    </location>
</feature>
<dbReference type="PANTHER" id="PTHR23159">
    <property type="entry name" value="CENTROSOMAL PROTEIN 2"/>
    <property type="match status" value="1"/>
</dbReference>
<dbReference type="Proteomes" id="UP001152562">
    <property type="component" value="Unassembled WGS sequence"/>
</dbReference>
<feature type="region of interest" description="Disordered" evidence="2">
    <location>
        <begin position="2681"/>
        <end position="2755"/>
    </location>
</feature>
<feature type="compositionally biased region" description="Basic residues" evidence="2">
    <location>
        <begin position="2744"/>
        <end position="2755"/>
    </location>
</feature>
<dbReference type="EMBL" id="CALOZG010000006">
    <property type="protein sequence ID" value="CAH4029109.1"/>
    <property type="molecule type" value="Genomic_DNA"/>
</dbReference>
<feature type="coiled-coil region" evidence="1">
    <location>
        <begin position="1744"/>
        <end position="2062"/>
    </location>
</feature>
<proteinExistence type="predicted"/>
<feature type="coiled-coil region" evidence="1">
    <location>
        <begin position="439"/>
        <end position="516"/>
    </location>
</feature>
<feature type="coiled-coil region" evidence="1">
    <location>
        <begin position="188"/>
        <end position="222"/>
    </location>
</feature>
<reference evidence="3" key="1">
    <citation type="submission" date="2022-05" db="EMBL/GenBank/DDBJ databases">
        <authorList>
            <person name="Okamura Y."/>
        </authorList>
    </citation>
    <scope>NUCLEOTIDE SEQUENCE</scope>
</reference>